<evidence type="ECO:0000313" key="4">
    <source>
        <dbReference type="EMBL" id="UOO90598.1"/>
    </source>
</evidence>
<feature type="region of interest" description="Disordered" evidence="1">
    <location>
        <begin position="228"/>
        <end position="249"/>
    </location>
</feature>
<accession>A0ABY4E5L0</accession>
<dbReference type="SUPFAM" id="SSF110997">
    <property type="entry name" value="Sporulation related repeat"/>
    <property type="match status" value="1"/>
</dbReference>
<keyword evidence="2" id="KW-1133">Transmembrane helix</keyword>
<keyword evidence="5" id="KW-1185">Reference proteome</keyword>
<evidence type="ECO:0000313" key="5">
    <source>
        <dbReference type="Proteomes" id="UP000832011"/>
    </source>
</evidence>
<name>A0ABY4E5L0_9NEIS</name>
<evidence type="ECO:0000256" key="2">
    <source>
        <dbReference type="SAM" id="Phobius"/>
    </source>
</evidence>
<keyword evidence="2" id="KW-0812">Transmembrane</keyword>
<feature type="compositionally biased region" description="Basic and acidic residues" evidence="1">
    <location>
        <begin position="110"/>
        <end position="146"/>
    </location>
</feature>
<evidence type="ECO:0000259" key="3">
    <source>
        <dbReference type="PROSITE" id="PS51724"/>
    </source>
</evidence>
<sequence>MAKKTYQRQSKSKSLGQTLNGILIGLILGAIIIAILLWFLNKQKMPTEPPKASEPTQTEIIVPNKAQLPEHLNASAASASAGSEGEQGAASEVDGGEDEGSQKPVLPKVPEIKGDGGSKLQPGDKKPHTPHPDKKPEGKQPPEHKPSTKPTPEQILEHGSVEKARAANQEAAKKQVEKPAEKHVEKPQAKADGGRSVKLQAGSFGSKEQAEAQRAKLALLGISAQVESAQVNGKPVHRVRTGRMNEGKAAQVRKQLSNNGIDSIAVGAN</sequence>
<organism evidence="4 5">
    <name type="scientific">Vitreoscilla massiliensis</name>
    <dbReference type="NCBI Taxonomy" id="1689272"/>
    <lineage>
        <taxon>Bacteria</taxon>
        <taxon>Pseudomonadati</taxon>
        <taxon>Pseudomonadota</taxon>
        <taxon>Betaproteobacteria</taxon>
        <taxon>Neisseriales</taxon>
        <taxon>Neisseriaceae</taxon>
        <taxon>Vitreoscilla</taxon>
    </lineage>
</organism>
<feature type="compositionally biased region" description="Basic and acidic residues" evidence="1">
    <location>
        <begin position="155"/>
        <end position="195"/>
    </location>
</feature>
<dbReference type="InterPro" id="IPR052521">
    <property type="entry name" value="Cell_div_SPOR-domain"/>
</dbReference>
<gene>
    <name evidence="4" type="ORF">LVJ82_06380</name>
</gene>
<dbReference type="PROSITE" id="PS51724">
    <property type="entry name" value="SPOR"/>
    <property type="match status" value="1"/>
</dbReference>
<reference evidence="4 5" key="1">
    <citation type="journal article" date="2022" name="Res Sq">
        <title>Evolution of multicellular longitudinally dividing oral cavity symbionts (Neisseriaceae).</title>
        <authorList>
            <person name="Nyongesa S."/>
            <person name="Weber P."/>
            <person name="Bernet E."/>
            <person name="Pullido F."/>
            <person name="Nieckarz M."/>
            <person name="Delaby M."/>
            <person name="Nieves C."/>
            <person name="Viehboeck T."/>
            <person name="Krause N."/>
            <person name="Rivera-Millot A."/>
            <person name="Nakamura A."/>
            <person name="Vischer N."/>
            <person name="VanNieuwenhze M."/>
            <person name="Brun Y."/>
            <person name="Cava F."/>
            <person name="Bulgheresi S."/>
            <person name="Veyrier F."/>
        </authorList>
    </citation>
    <scope>NUCLEOTIDE SEQUENCE [LARGE SCALE GENOMIC DNA]</scope>
    <source>
        <strain evidence="4 5">SN4</strain>
    </source>
</reference>
<protein>
    <submittedName>
        <fullName evidence="4">SPOR domain-containing protein</fullName>
    </submittedName>
</protein>
<proteinExistence type="predicted"/>
<dbReference type="Proteomes" id="UP000832011">
    <property type="component" value="Chromosome"/>
</dbReference>
<dbReference type="EMBL" id="CP091511">
    <property type="protein sequence ID" value="UOO90598.1"/>
    <property type="molecule type" value="Genomic_DNA"/>
</dbReference>
<keyword evidence="2" id="KW-0472">Membrane</keyword>
<dbReference type="InterPro" id="IPR007730">
    <property type="entry name" value="SPOR-like_dom"/>
</dbReference>
<feature type="domain" description="SPOR" evidence="3">
    <location>
        <begin position="191"/>
        <end position="269"/>
    </location>
</feature>
<feature type="compositionally biased region" description="Low complexity" evidence="1">
    <location>
        <begin position="74"/>
        <end position="92"/>
    </location>
</feature>
<dbReference type="Pfam" id="PF05036">
    <property type="entry name" value="SPOR"/>
    <property type="match status" value="1"/>
</dbReference>
<dbReference type="Gene3D" id="3.30.70.1070">
    <property type="entry name" value="Sporulation related repeat"/>
    <property type="match status" value="1"/>
</dbReference>
<feature type="region of interest" description="Disordered" evidence="1">
    <location>
        <begin position="63"/>
        <end position="213"/>
    </location>
</feature>
<evidence type="ECO:0000256" key="1">
    <source>
        <dbReference type="SAM" id="MobiDB-lite"/>
    </source>
</evidence>
<feature type="transmembrane region" description="Helical" evidence="2">
    <location>
        <begin position="21"/>
        <end position="40"/>
    </location>
</feature>
<dbReference type="PANTHER" id="PTHR38687">
    <property type="entry name" value="CELL DIVISION PROTEIN DEDD-RELATED"/>
    <property type="match status" value="1"/>
</dbReference>
<dbReference type="PANTHER" id="PTHR38687:SF1">
    <property type="entry name" value="CELL DIVISION PROTEIN DEDD"/>
    <property type="match status" value="1"/>
</dbReference>
<dbReference type="RefSeq" id="WP_058304924.1">
    <property type="nucleotide sequence ID" value="NZ_CABKVG010000005.1"/>
</dbReference>
<dbReference type="InterPro" id="IPR036680">
    <property type="entry name" value="SPOR-like_sf"/>
</dbReference>